<dbReference type="SUPFAM" id="SSF111369">
    <property type="entry name" value="HlyD-like secretion proteins"/>
    <property type="match status" value="1"/>
</dbReference>
<name>A0ABT3TEG7_9GAMM</name>
<accession>A0ABT3TEG7</accession>
<dbReference type="Pfam" id="PF25917">
    <property type="entry name" value="BSH_RND"/>
    <property type="match status" value="1"/>
</dbReference>
<dbReference type="PANTHER" id="PTHR30469:SF29">
    <property type="entry name" value="BLR2860 PROTEIN"/>
    <property type="match status" value="1"/>
</dbReference>
<organism evidence="4 5">
    <name type="scientific">Candidatus Litorirhabdus singularis</name>
    <dbReference type="NCBI Taxonomy" id="2518993"/>
    <lineage>
        <taxon>Bacteria</taxon>
        <taxon>Pseudomonadati</taxon>
        <taxon>Pseudomonadota</taxon>
        <taxon>Gammaproteobacteria</taxon>
        <taxon>Cellvibrionales</taxon>
        <taxon>Halieaceae</taxon>
        <taxon>Candidatus Litorirhabdus</taxon>
    </lineage>
</organism>
<dbReference type="InterPro" id="IPR006143">
    <property type="entry name" value="RND_pump_MFP"/>
</dbReference>
<evidence type="ECO:0000256" key="1">
    <source>
        <dbReference type="ARBA" id="ARBA00009477"/>
    </source>
</evidence>
<evidence type="ECO:0000259" key="3">
    <source>
        <dbReference type="Pfam" id="PF25954"/>
    </source>
</evidence>
<keyword evidence="5" id="KW-1185">Reference proteome</keyword>
<dbReference type="Proteomes" id="UP001143362">
    <property type="component" value="Unassembled WGS sequence"/>
</dbReference>
<feature type="domain" description="CusB-like beta-barrel" evidence="3">
    <location>
        <begin position="211"/>
        <end position="279"/>
    </location>
</feature>
<sequence>MSKNIVSASIIAIVLLLWLGSGLITNDTKSTPQAVSAAPETIGFEQNELSKVRVTVMNSELRTRHVVLRGSTESKRTVEVSAEIAGKVISQPVERGMRVSQGQLLCEITVDDREVAVAEARAGYEQARIEHAGSLKLGKQSLLSEVATASTEARQEAARAELHRQVLNLERTRITAPFDGVIEHIHLNVGDYATPGASCATLMDLNPMLVLAHVTEAEVESLELGSTVSGDTRNGRAISGQLSFIGKQSDPVTRTYPVEITVDNSDYSLRSGLTVNIEVGLDEVHAHLISSSLLTLSDSGALGIRTLDAANRVEFNEVSIIEDAADGVWITGLPDTANLITVGQEYVTVGQLVEPVYMRKVNNRIASR</sequence>
<protein>
    <submittedName>
        <fullName evidence="4">Efflux RND transporter periplasmic adaptor subunit</fullName>
    </submittedName>
</protein>
<feature type="domain" description="Multidrug resistance protein MdtA-like barrel-sandwich hybrid" evidence="2">
    <location>
        <begin position="76"/>
        <end position="200"/>
    </location>
</feature>
<dbReference type="NCBIfam" id="TIGR01730">
    <property type="entry name" value="RND_mfp"/>
    <property type="match status" value="1"/>
</dbReference>
<dbReference type="Gene3D" id="2.40.30.170">
    <property type="match status" value="1"/>
</dbReference>
<reference evidence="4" key="1">
    <citation type="submission" date="2019-02" db="EMBL/GenBank/DDBJ databases">
        <authorList>
            <person name="Li S.-H."/>
        </authorList>
    </citation>
    <scope>NUCLEOTIDE SEQUENCE</scope>
    <source>
        <strain evidence="4">IMCC14734</strain>
    </source>
</reference>
<dbReference type="InterPro" id="IPR058625">
    <property type="entry name" value="MdtA-like_BSH"/>
</dbReference>
<proteinExistence type="inferred from homology"/>
<evidence type="ECO:0000313" key="4">
    <source>
        <dbReference type="EMBL" id="MCX2980691.1"/>
    </source>
</evidence>
<comment type="caution">
    <text evidence="4">The sequence shown here is derived from an EMBL/GenBank/DDBJ whole genome shotgun (WGS) entry which is preliminary data.</text>
</comment>
<evidence type="ECO:0000313" key="5">
    <source>
        <dbReference type="Proteomes" id="UP001143362"/>
    </source>
</evidence>
<dbReference type="Gene3D" id="2.40.50.100">
    <property type="match status" value="1"/>
</dbReference>
<dbReference type="EMBL" id="SHNN01000001">
    <property type="protein sequence ID" value="MCX2980691.1"/>
    <property type="molecule type" value="Genomic_DNA"/>
</dbReference>
<dbReference type="InterPro" id="IPR058792">
    <property type="entry name" value="Beta-barrel_RND_2"/>
</dbReference>
<dbReference type="Pfam" id="PF25954">
    <property type="entry name" value="Beta-barrel_RND_2"/>
    <property type="match status" value="1"/>
</dbReference>
<gene>
    <name evidence="4" type="ORF">EYC98_07345</name>
</gene>
<evidence type="ECO:0000259" key="2">
    <source>
        <dbReference type="Pfam" id="PF25917"/>
    </source>
</evidence>
<dbReference type="PANTHER" id="PTHR30469">
    <property type="entry name" value="MULTIDRUG RESISTANCE PROTEIN MDTA"/>
    <property type="match status" value="1"/>
</dbReference>
<comment type="similarity">
    <text evidence="1">Belongs to the membrane fusion protein (MFP) (TC 8.A.1) family.</text>
</comment>
<dbReference type="RefSeq" id="WP_279244664.1">
    <property type="nucleotide sequence ID" value="NZ_SHNN01000001.1"/>
</dbReference>